<dbReference type="InterPro" id="IPR007060">
    <property type="entry name" value="FtsL/DivIC"/>
</dbReference>
<keyword evidence="3" id="KW-0812">Transmembrane</keyword>
<dbReference type="GeneID" id="84575110"/>
<keyword evidence="3" id="KW-1133">Transmembrane helix</keyword>
<feature type="transmembrane region" description="Helical" evidence="3">
    <location>
        <begin position="32"/>
        <end position="53"/>
    </location>
</feature>
<name>A0A3S5BMP3_9CORY</name>
<evidence type="ECO:0000256" key="3">
    <source>
        <dbReference type="SAM" id="Phobius"/>
    </source>
</evidence>
<evidence type="ECO:0000313" key="4">
    <source>
        <dbReference type="EMBL" id="SPW33064.1"/>
    </source>
</evidence>
<dbReference type="EMBL" id="UARK01000033">
    <property type="protein sequence ID" value="SPW33064.1"/>
    <property type="molecule type" value="Genomic_DNA"/>
</dbReference>
<evidence type="ECO:0000313" key="5">
    <source>
        <dbReference type="Proteomes" id="UP000249886"/>
    </source>
</evidence>
<organism evidence="4 5">
    <name type="scientific">Corynebacterium matruchotii</name>
    <dbReference type="NCBI Taxonomy" id="43768"/>
    <lineage>
        <taxon>Bacteria</taxon>
        <taxon>Bacillati</taxon>
        <taxon>Actinomycetota</taxon>
        <taxon>Actinomycetes</taxon>
        <taxon>Mycobacteriales</taxon>
        <taxon>Corynebacteriaceae</taxon>
        <taxon>Corynebacterium</taxon>
    </lineage>
</organism>
<dbReference type="Pfam" id="PF04977">
    <property type="entry name" value="DivIC"/>
    <property type="match status" value="1"/>
</dbReference>
<protein>
    <submittedName>
        <fullName evidence="4">Septum formation initiator, secreted protein of the FtsB-family</fullName>
    </submittedName>
</protein>
<sequence>MARKTRRSVPIENRVQTEKPAKLRLPRVHLGYVPLLFIVTVTIMVLVMITVPLRNYMEQRAEIARLDASISELQNRKTQIETDLEKYHSKEYIKEQARRRLGVIEPGETAFRIIDPDAETKNHTETPQATETTPAWYTTIWDSLTIPDNPEPEQSTPKNDKLPLQPLAPEDSAAE</sequence>
<feature type="coiled-coil region" evidence="1">
    <location>
        <begin position="56"/>
        <end position="90"/>
    </location>
</feature>
<keyword evidence="1" id="KW-0175">Coiled coil</keyword>
<comment type="caution">
    <text evidence="4">The sequence shown here is derived from an EMBL/GenBank/DDBJ whole genome shotgun (WGS) entry which is preliminary data.</text>
</comment>
<proteinExistence type="predicted"/>
<dbReference type="AlphaFoldDB" id="A0A3S5BMP3"/>
<feature type="region of interest" description="Disordered" evidence="2">
    <location>
        <begin position="143"/>
        <end position="175"/>
    </location>
</feature>
<gene>
    <name evidence="4" type="ORF">NCTC10254_02280</name>
</gene>
<dbReference type="Proteomes" id="UP000249886">
    <property type="component" value="Unassembled WGS sequence"/>
</dbReference>
<keyword evidence="3" id="KW-0472">Membrane</keyword>
<accession>A0A3S5BMP3</accession>
<reference evidence="4 5" key="1">
    <citation type="submission" date="2018-06" db="EMBL/GenBank/DDBJ databases">
        <authorList>
            <consortium name="Pathogen Informatics"/>
            <person name="Doyle S."/>
        </authorList>
    </citation>
    <scope>NUCLEOTIDE SEQUENCE [LARGE SCALE GENOMIC DNA]</scope>
    <source>
        <strain evidence="4 5">NCTC10254</strain>
    </source>
</reference>
<evidence type="ECO:0000256" key="2">
    <source>
        <dbReference type="SAM" id="MobiDB-lite"/>
    </source>
</evidence>
<evidence type="ECO:0000256" key="1">
    <source>
        <dbReference type="SAM" id="Coils"/>
    </source>
</evidence>
<dbReference type="RefSeq" id="WP_005523583.1">
    <property type="nucleotide sequence ID" value="NZ_CAUOYC010000001.1"/>
</dbReference>